<keyword evidence="1" id="KW-0812">Transmembrane</keyword>
<evidence type="ECO:0000256" key="1">
    <source>
        <dbReference type="SAM" id="Phobius"/>
    </source>
</evidence>
<evidence type="ECO:0000313" key="2">
    <source>
        <dbReference type="EMBL" id="SUB23667.1"/>
    </source>
</evidence>
<dbReference type="RefSeq" id="WP_115249002.1">
    <property type="nucleotide sequence ID" value="NZ_UGSP01000001.1"/>
</dbReference>
<keyword evidence="1" id="KW-0472">Membrane</keyword>
<name>A0A379APN4_AVIAV</name>
<accession>A0A379APN4</accession>
<keyword evidence="3" id="KW-1185">Reference proteome</keyword>
<proteinExistence type="predicted"/>
<sequence>MNSVLMQHCPKCRKAITTTMLACPNCGFSLDKNHLAQFRQQWHNHYLQNQEINRKSNRLHLIWLAIFAIVIAVSWLVNG</sequence>
<keyword evidence="1" id="KW-1133">Transmembrane helix</keyword>
<evidence type="ECO:0000313" key="3">
    <source>
        <dbReference type="Proteomes" id="UP000255098"/>
    </source>
</evidence>
<dbReference type="Proteomes" id="UP000255098">
    <property type="component" value="Unassembled WGS sequence"/>
</dbReference>
<protein>
    <submittedName>
        <fullName evidence="2">Membrane protein</fullName>
    </submittedName>
</protein>
<feature type="transmembrane region" description="Helical" evidence="1">
    <location>
        <begin position="59"/>
        <end position="77"/>
    </location>
</feature>
<organism evidence="2 3">
    <name type="scientific">Avibacterium avium</name>
    <name type="common">Pasteurella avium</name>
    <dbReference type="NCBI Taxonomy" id="751"/>
    <lineage>
        <taxon>Bacteria</taxon>
        <taxon>Pseudomonadati</taxon>
        <taxon>Pseudomonadota</taxon>
        <taxon>Gammaproteobacteria</taxon>
        <taxon>Pasteurellales</taxon>
        <taxon>Pasteurellaceae</taxon>
        <taxon>Avibacterium</taxon>
    </lineage>
</organism>
<dbReference type="GeneID" id="300132894"/>
<gene>
    <name evidence="2" type="ORF">NCTC11297_00678</name>
</gene>
<dbReference type="AlphaFoldDB" id="A0A379APN4"/>
<reference evidence="2 3" key="1">
    <citation type="submission" date="2018-06" db="EMBL/GenBank/DDBJ databases">
        <authorList>
            <consortium name="Pathogen Informatics"/>
            <person name="Doyle S."/>
        </authorList>
    </citation>
    <scope>NUCLEOTIDE SEQUENCE [LARGE SCALE GENOMIC DNA]</scope>
    <source>
        <strain evidence="3">NCTC 11297</strain>
    </source>
</reference>
<dbReference type="EMBL" id="UGSP01000001">
    <property type="protein sequence ID" value="SUB23667.1"/>
    <property type="molecule type" value="Genomic_DNA"/>
</dbReference>